<evidence type="ECO:0000313" key="4">
    <source>
        <dbReference type="Proteomes" id="UP000785200"/>
    </source>
</evidence>
<evidence type="ECO:0000256" key="2">
    <source>
        <dbReference type="ARBA" id="ARBA00022857"/>
    </source>
</evidence>
<dbReference type="OrthoDB" id="9876299at2759"/>
<dbReference type="InterPro" id="IPR051468">
    <property type="entry name" value="Fungal_SecMetab_SDRs"/>
</dbReference>
<dbReference type="CDD" id="cd05325">
    <property type="entry name" value="carb_red_sniffer_like_SDR_c"/>
    <property type="match status" value="1"/>
</dbReference>
<dbReference type="PANTHER" id="PTHR43544">
    <property type="entry name" value="SHORT-CHAIN DEHYDROGENASE/REDUCTASE"/>
    <property type="match status" value="1"/>
</dbReference>
<accession>A0A9P6VT10</accession>
<keyword evidence="2" id="KW-0521">NADP</keyword>
<sequence length="246" mass="25804">MSLSTVFLITGANRGIGLALTGKLLVRVNTTVIATIRSVATDVTELERLPIAAGSRLMLTTLSSTSDASGAAMIQELSAKGVTHIDTIIANAGWAHDYQPCLTTSVGELRSTFEVNTVGPVKLFQAAFPLLQKSACAKFILISSILGSIGAVEGKEPSLAYGASKAAANYLVRKVHFEHEDIVTLAVHPGWLKTGMGQGFADVVGVPEPTGNLEQSIDGILAQINVAFKTTTSGSFVSYDGTIIPW</sequence>
<comment type="caution">
    <text evidence="3">The sequence shown here is derived from an EMBL/GenBank/DDBJ whole genome shotgun (WGS) entry which is preliminary data.</text>
</comment>
<dbReference type="GO" id="GO:0005737">
    <property type="term" value="C:cytoplasm"/>
    <property type="evidence" value="ECO:0007669"/>
    <property type="project" value="TreeGrafter"/>
</dbReference>
<keyword evidence="4" id="KW-1185">Reference proteome</keyword>
<dbReference type="SUPFAM" id="SSF51735">
    <property type="entry name" value="NAD(P)-binding Rossmann-fold domains"/>
    <property type="match status" value="1"/>
</dbReference>
<dbReference type="PANTHER" id="PTHR43544:SF26">
    <property type="entry name" value="SHORT CHAIN DEHYDROGENASE_REDUCTASE FAMILY OXIDOREDUCTASE (JCVI)"/>
    <property type="match status" value="1"/>
</dbReference>
<dbReference type="PRINTS" id="PR00081">
    <property type="entry name" value="GDHRDH"/>
</dbReference>
<comment type="similarity">
    <text evidence="1">Belongs to the short-chain dehydrogenases/reductases (SDR) family.</text>
</comment>
<dbReference type="InterPro" id="IPR002347">
    <property type="entry name" value="SDR_fam"/>
</dbReference>
<evidence type="ECO:0000256" key="1">
    <source>
        <dbReference type="ARBA" id="ARBA00006484"/>
    </source>
</evidence>
<evidence type="ECO:0000313" key="3">
    <source>
        <dbReference type="EMBL" id="KAG0653065.1"/>
    </source>
</evidence>
<proteinExistence type="inferred from homology"/>
<gene>
    <name evidence="3" type="ORF">D0Z07_0377</name>
</gene>
<reference evidence="3" key="1">
    <citation type="submission" date="2019-07" db="EMBL/GenBank/DDBJ databases">
        <title>Hyphodiscus hymeniophilus genome sequencing and assembly.</title>
        <authorList>
            <person name="Kramer G."/>
            <person name="Nodwell J."/>
        </authorList>
    </citation>
    <scope>NUCLEOTIDE SEQUENCE</scope>
    <source>
        <strain evidence="3">ATCC 34498</strain>
    </source>
</reference>
<dbReference type="Gene3D" id="3.40.50.720">
    <property type="entry name" value="NAD(P)-binding Rossmann-like Domain"/>
    <property type="match status" value="1"/>
</dbReference>
<protein>
    <submittedName>
        <fullName evidence="3">Short chain dehydrogenase nor1</fullName>
    </submittedName>
</protein>
<dbReference type="Pfam" id="PF00106">
    <property type="entry name" value="adh_short"/>
    <property type="match status" value="1"/>
</dbReference>
<dbReference type="PROSITE" id="PS00061">
    <property type="entry name" value="ADH_SHORT"/>
    <property type="match status" value="1"/>
</dbReference>
<name>A0A9P6VT10_9HELO</name>
<dbReference type="InterPro" id="IPR036291">
    <property type="entry name" value="NAD(P)-bd_dom_sf"/>
</dbReference>
<dbReference type="EMBL" id="VNKQ01000002">
    <property type="protein sequence ID" value="KAG0653065.1"/>
    <property type="molecule type" value="Genomic_DNA"/>
</dbReference>
<dbReference type="GO" id="GO:0016491">
    <property type="term" value="F:oxidoreductase activity"/>
    <property type="evidence" value="ECO:0007669"/>
    <property type="project" value="TreeGrafter"/>
</dbReference>
<dbReference type="Proteomes" id="UP000785200">
    <property type="component" value="Unassembled WGS sequence"/>
</dbReference>
<organism evidence="3 4">
    <name type="scientific">Hyphodiscus hymeniophilus</name>
    <dbReference type="NCBI Taxonomy" id="353542"/>
    <lineage>
        <taxon>Eukaryota</taxon>
        <taxon>Fungi</taxon>
        <taxon>Dikarya</taxon>
        <taxon>Ascomycota</taxon>
        <taxon>Pezizomycotina</taxon>
        <taxon>Leotiomycetes</taxon>
        <taxon>Helotiales</taxon>
        <taxon>Hyphodiscaceae</taxon>
        <taxon>Hyphodiscus</taxon>
    </lineage>
</organism>
<dbReference type="InterPro" id="IPR020904">
    <property type="entry name" value="Sc_DH/Rdtase_CS"/>
</dbReference>
<dbReference type="AlphaFoldDB" id="A0A9P6VT10"/>